<dbReference type="AlphaFoldDB" id="A0AAD7Z8Y4"/>
<dbReference type="EMBL" id="JASPKZ010009813">
    <property type="protein sequence ID" value="KAJ9575941.1"/>
    <property type="molecule type" value="Genomic_DNA"/>
</dbReference>
<sequence length="71" mass="8543">RKINIYYLGLHIQLFTQRGKERFHQQISKWKTGERCSRCKICPKIIIFHFLVHLNLCSFERDASILHLCRG</sequence>
<protein>
    <submittedName>
        <fullName evidence="1">Uncharacterized protein</fullName>
    </submittedName>
</protein>
<organism evidence="1 2">
    <name type="scientific">Diploptera punctata</name>
    <name type="common">Pacific beetle cockroach</name>
    <dbReference type="NCBI Taxonomy" id="6984"/>
    <lineage>
        <taxon>Eukaryota</taxon>
        <taxon>Metazoa</taxon>
        <taxon>Ecdysozoa</taxon>
        <taxon>Arthropoda</taxon>
        <taxon>Hexapoda</taxon>
        <taxon>Insecta</taxon>
        <taxon>Pterygota</taxon>
        <taxon>Neoptera</taxon>
        <taxon>Polyneoptera</taxon>
        <taxon>Dictyoptera</taxon>
        <taxon>Blattodea</taxon>
        <taxon>Blaberoidea</taxon>
        <taxon>Blaberidae</taxon>
        <taxon>Diplopterinae</taxon>
        <taxon>Diploptera</taxon>
    </lineage>
</organism>
<feature type="non-terminal residue" evidence="1">
    <location>
        <position position="71"/>
    </location>
</feature>
<reference evidence="1" key="2">
    <citation type="submission" date="2023-05" db="EMBL/GenBank/DDBJ databases">
        <authorList>
            <person name="Fouks B."/>
        </authorList>
    </citation>
    <scope>NUCLEOTIDE SEQUENCE</scope>
    <source>
        <strain evidence="1">Stay&amp;Tobe</strain>
        <tissue evidence="1">Testes</tissue>
    </source>
</reference>
<reference evidence="1" key="1">
    <citation type="journal article" date="2023" name="IScience">
        <title>Live-bearing cockroach genome reveals convergent evolutionary mechanisms linked to viviparity in insects and beyond.</title>
        <authorList>
            <person name="Fouks B."/>
            <person name="Harrison M.C."/>
            <person name="Mikhailova A.A."/>
            <person name="Marchal E."/>
            <person name="English S."/>
            <person name="Carruthers M."/>
            <person name="Jennings E.C."/>
            <person name="Chiamaka E.L."/>
            <person name="Frigard R.A."/>
            <person name="Pippel M."/>
            <person name="Attardo G.M."/>
            <person name="Benoit J.B."/>
            <person name="Bornberg-Bauer E."/>
            <person name="Tobe S.S."/>
        </authorList>
    </citation>
    <scope>NUCLEOTIDE SEQUENCE</scope>
    <source>
        <strain evidence="1">Stay&amp;Tobe</strain>
    </source>
</reference>
<keyword evidence="2" id="KW-1185">Reference proteome</keyword>
<gene>
    <name evidence="1" type="ORF">L9F63_007197</name>
</gene>
<dbReference type="Proteomes" id="UP001233999">
    <property type="component" value="Unassembled WGS sequence"/>
</dbReference>
<feature type="non-terminal residue" evidence="1">
    <location>
        <position position="1"/>
    </location>
</feature>
<comment type="caution">
    <text evidence="1">The sequence shown here is derived from an EMBL/GenBank/DDBJ whole genome shotgun (WGS) entry which is preliminary data.</text>
</comment>
<evidence type="ECO:0000313" key="2">
    <source>
        <dbReference type="Proteomes" id="UP001233999"/>
    </source>
</evidence>
<proteinExistence type="predicted"/>
<evidence type="ECO:0000313" key="1">
    <source>
        <dbReference type="EMBL" id="KAJ9575941.1"/>
    </source>
</evidence>
<name>A0AAD7Z8Y4_DIPPU</name>
<accession>A0AAD7Z8Y4</accession>